<dbReference type="EMBL" id="PGCJ01000128">
    <property type="protein sequence ID" value="PLW45397.1"/>
    <property type="molecule type" value="Genomic_DNA"/>
</dbReference>
<feature type="compositionally biased region" description="Polar residues" evidence="9">
    <location>
        <begin position="50"/>
        <end position="65"/>
    </location>
</feature>
<evidence type="ECO:0000256" key="4">
    <source>
        <dbReference type="ARBA" id="ARBA00022833"/>
    </source>
</evidence>
<feature type="domain" description="C2H2-type" evidence="10">
    <location>
        <begin position="243"/>
        <end position="272"/>
    </location>
</feature>
<evidence type="ECO:0000256" key="8">
    <source>
        <dbReference type="PROSITE-ProRule" id="PRU00042"/>
    </source>
</evidence>
<dbReference type="OrthoDB" id="427030at2759"/>
<dbReference type="PANTHER" id="PTHR46179:SF13">
    <property type="entry name" value="C2H2-TYPE DOMAIN-CONTAINING PROTEIN"/>
    <property type="match status" value="1"/>
</dbReference>
<feature type="compositionally biased region" description="Polar residues" evidence="9">
    <location>
        <begin position="511"/>
        <end position="532"/>
    </location>
</feature>
<feature type="region of interest" description="Disordered" evidence="9">
    <location>
        <begin position="417"/>
        <end position="442"/>
    </location>
</feature>
<dbReference type="PANTHER" id="PTHR46179">
    <property type="entry name" value="ZINC FINGER PROTEIN"/>
    <property type="match status" value="1"/>
</dbReference>
<evidence type="ECO:0000259" key="10">
    <source>
        <dbReference type="PROSITE" id="PS50157"/>
    </source>
</evidence>
<feature type="domain" description="C2H2-type" evidence="10">
    <location>
        <begin position="129"/>
        <end position="156"/>
    </location>
</feature>
<dbReference type="SMART" id="SM00355">
    <property type="entry name" value="ZnF_C2H2"/>
    <property type="match status" value="10"/>
</dbReference>
<gene>
    <name evidence="11" type="ORF">PCANC_11887</name>
</gene>
<dbReference type="PROSITE" id="PS00028">
    <property type="entry name" value="ZINC_FINGER_C2H2_1"/>
    <property type="match status" value="3"/>
</dbReference>
<dbReference type="PROSITE" id="PS50157">
    <property type="entry name" value="ZINC_FINGER_C2H2_2"/>
    <property type="match status" value="4"/>
</dbReference>
<keyword evidence="4" id="KW-0862">Zinc</keyword>
<dbReference type="Proteomes" id="UP000235388">
    <property type="component" value="Unassembled WGS sequence"/>
</dbReference>
<dbReference type="Gene3D" id="3.30.160.60">
    <property type="entry name" value="Classic Zinc Finger"/>
    <property type="match status" value="5"/>
</dbReference>
<evidence type="ECO:0000256" key="9">
    <source>
        <dbReference type="SAM" id="MobiDB-lite"/>
    </source>
</evidence>
<dbReference type="InterPro" id="IPR051061">
    <property type="entry name" value="Zinc_finger_trans_reg"/>
</dbReference>
<evidence type="ECO:0000256" key="1">
    <source>
        <dbReference type="ARBA" id="ARBA00004123"/>
    </source>
</evidence>
<accession>A0A2N5V5X2</accession>
<proteinExistence type="predicted"/>
<feature type="domain" description="C2H2-type" evidence="10">
    <location>
        <begin position="99"/>
        <end position="128"/>
    </location>
</feature>
<sequence>MLDTVQETPEARPTRRLERQTKRKYADEQDEEEEESESASTTESDSTGSYSPTTNSTHSRPSSPASPHLPQLIILNGKLIDTQTKKIDSPLESQKPRKYRCHWGGCQKSYTKPVRLEEHLRSHTNERPFSCPSCPAAYRRETHLNAHTRMHLPESSRPLLCGWQDTASAPFASSSTSSANPPGACPRRFWTRQHLKIHQENVHQGKKGLVKLRCEHCPREFLKHRALRAHVLEAHCPPGTKPYMCPHPNCGFSFENPSRLRKHERTHDPFRYTCVHQDCLNNPSISIQQRSFSSWTDLQRHTRNSHPFKCTENDCSRKNKPFKSLRSLKQHIQLFHPPHQQAGKEQDNFINSGLLASSTRNTGSFICDQYPPCARAYKSARALQRHVNLIHLIDRHTSCPMPDCSFSSAFPSGLAKHIKSKHPTSADPASSSPAPLPKRPKLTRIQKITQIDLLTGIGYSNPHPSEASKNQTQSSFRKFACPFFQLNINNQTQVHQNRATQQAVSVEDQENNQAKQLSQATEDSSIANQTHNYTDHPPLGGGEESRTNEKCLFRFNRLYDIQRHLKSYHSLTVERETLKNFFGVV</sequence>
<protein>
    <recommendedName>
        <fullName evidence="10">C2H2-type domain-containing protein</fullName>
    </recommendedName>
</protein>
<evidence type="ECO:0000256" key="6">
    <source>
        <dbReference type="ARBA" id="ARBA00023163"/>
    </source>
</evidence>
<feature type="region of interest" description="Disordered" evidence="9">
    <location>
        <begin position="1"/>
        <end position="69"/>
    </location>
</feature>
<evidence type="ECO:0000256" key="7">
    <source>
        <dbReference type="ARBA" id="ARBA00023242"/>
    </source>
</evidence>
<feature type="domain" description="C2H2-type" evidence="10">
    <location>
        <begin position="365"/>
        <end position="396"/>
    </location>
</feature>
<keyword evidence="3 8" id="KW-0863">Zinc-finger</keyword>
<reference evidence="11 12" key="1">
    <citation type="submission" date="2017-11" db="EMBL/GenBank/DDBJ databases">
        <title>De novo assembly and phasing of dikaryotic genomes from two isolates of Puccinia coronata f. sp. avenae, the causal agent of oat crown rust.</title>
        <authorList>
            <person name="Miller M.E."/>
            <person name="Zhang Y."/>
            <person name="Omidvar V."/>
            <person name="Sperschneider J."/>
            <person name="Schwessinger B."/>
            <person name="Raley C."/>
            <person name="Palmer J.M."/>
            <person name="Garnica D."/>
            <person name="Upadhyaya N."/>
            <person name="Rathjen J."/>
            <person name="Taylor J.M."/>
            <person name="Park R.F."/>
            <person name="Dodds P.N."/>
            <person name="Hirsch C.D."/>
            <person name="Kianian S.F."/>
            <person name="Figueroa M."/>
        </authorList>
    </citation>
    <scope>NUCLEOTIDE SEQUENCE [LARGE SCALE GENOMIC DNA]</scope>
    <source>
        <strain evidence="11">12NC29</strain>
    </source>
</reference>
<name>A0A2N5V5X2_9BASI</name>
<dbReference type="AlphaFoldDB" id="A0A2N5V5X2"/>
<dbReference type="GO" id="GO:0006357">
    <property type="term" value="P:regulation of transcription by RNA polymerase II"/>
    <property type="evidence" value="ECO:0007669"/>
    <property type="project" value="TreeGrafter"/>
</dbReference>
<evidence type="ECO:0000313" key="12">
    <source>
        <dbReference type="Proteomes" id="UP000235388"/>
    </source>
</evidence>
<keyword evidence="6" id="KW-0804">Transcription</keyword>
<dbReference type="InterPro" id="IPR013087">
    <property type="entry name" value="Znf_C2H2_type"/>
</dbReference>
<keyword evidence="5" id="KW-0805">Transcription regulation</keyword>
<evidence type="ECO:0000256" key="2">
    <source>
        <dbReference type="ARBA" id="ARBA00022723"/>
    </source>
</evidence>
<evidence type="ECO:0000256" key="5">
    <source>
        <dbReference type="ARBA" id="ARBA00023015"/>
    </source>
</evidence>
<dbReference type="InterPro" id="IPR036236">
    <property type="entry name" value="Znf_C2H2_sf"/>
</dbReference>
<keyword evidence="2" id="KW-0479">Metal-binding</keyword>
<dbReference type="GO" id="GO:0005634">
    <property type="term" value="C:nucleus"/>
    <property type="evidence" value="ECO:0007669"/>
    <property type="project" value="UniProtKB-SubCell"/>
</dbReference>
<organism evidence="11 12">
    <name type="scientific">Puccinia coronata f. sp. avenae</name>
    <dbReference type="NCBI Taxonomy" id="200324"/>
    <lineage>
        <taxon>Eukaryota</taxon>
        <taxon>Fungi</taxon>
        <taxon>Dikarya</taxon>
        <taxon>Basidiomycota</taxon>
        <taxon>Pucciniomycotina</taxon>
        <taxon>Pucciniomycetes</taxon>
        <taxon>Pucciniales</taxon>
        <taxon>Pucciniaceae</taxon>
        <taxon>Puccinia</taxon>
    </lineage>
</organism>
<feature type="compositionally biased region" description="Basic and acidic residues" evidence="9">
    <location>
        <begin position="9"/>
        <end position="27"/>
    </location>
</feature>
<feature type="compositionally biased region" description="Low complexity" evidence="9">
    <location>
        <begin position="423"/>
        <end position="433"/>
    </location>
</feature>
<feature type="region of interest" description="Disordered" evidence="9">
    <location>
        <begin position="499"/>
        <end position="545"/>
    </location>
</feature>
<evidence type="ECO:0000313" key="11">
    <source>
        <dbReference type="EMBL" id="PLW45397.1"/>
    </source>
</evidence>
<feature type="compositionally biased region" description="Acidic residues" evidence="9">
    <location>
        <begin position="28"/>
        <end position="37"/>
    </location>
</feature>
<keyword evidence="12" id="KW-1185">Reference proteome</keyword>
<dbReference type="Pfam" id="PF00096">
    <property type="entry name" value="zf-C2H2"/>
    <property type="match status" value="3"/>
</dbReference>
<dbReference type="STRING" id="200324.A0A2N5V5X2"/>
<comment type="caution">
    <text evidence="11">The sequence shown here is derived from an EMBL/GenBank/DDBJ whole genome shotgun (WGS) entry which is preliminary data.</text>
</comment>
<keyword evidence="7" id="KW-0539">Nucleus</keyword>
<feature type="compositionally biased region" description="Low complexity" evidence="9">
    <location>
        <begin position="38"/>
        <end position="49"/>
    </location>
</feature>
<evidence type="ECO:0000256" key="3">
    <source>
        <dbReference type="ARBA" id="ARBA00022771"/>
    </source>
</evidence>
<dbReference type="GO" id="GO:0008270">
    <property type="term" value="F:zinc ion binding"/>
    <property type="evidence" value="ECO:0007669"/>
    <property type="project" value="UniProtKB-KW"/>
</dbReference>
<comment type="subcellular location">
    <subcellularLocation>
        <location evidence="1">Nucleus</location>
    </subcellularLocation>
</comment>
<dbReference type="SUPFAM" id="SSF57667">
    <property type="entry name" value="beta-beta-alpha zinc fingers"/>
    <property type="match status" value="2"/>
</dbReference>